<dbReference type="Pfam" id="PF01978">
    <property type="entry name" value="TrmB"/>
    <property type="match status" value="1"/>
</dbReference>
<dbReference type="KEGG" id="fai:FAD_1126"/>
<evidence type="ECO:0000313" key="2">
    <source>
        <dbReference type="EMBL" id="ARD85002.1"/>
    </source>
</evidence>
<dbReference type="OrthoDB" id="9141at2157"/>
<organism evidence="2 3">
    <name type="scientific">Ferroplasma acidiphilum</name>
    <dbReference type="NCBI Taxonomy" id="74969"/>
    <lineage>
        <taxon>Archaea</taxon>
        <taxon>Methanobacteriati</taxon>
        <taxon>Thermoplasmatota</taxon>
        <taxon>Thermoplasmata</taxon>
        <taxon>Thermoplasmatales</taxon>
        <taxon>Ferroplasmaceae</taxon>
        <taxon>Ferroplasma</taxon>
    </lineage>
</organism>
<reference evidence="2 3" key="1">
    <citation type="submission" date="2011-10" db="EMBL/GenBank/DDBJ databases">
        <title>Metabolic and evolutionary patterns in the extreme acidophile Ferroplasma acidiphilum.</title>
        <authorList>
            <person name="Golyshina O.V."/>
            <person name="Kozyavkin S.A."/>
            <person name="Tatusov R.L."/>
            <person name="Slesarev A.I."/>
            <person name="Golyshin P.N."/>
        </authorList>
    </citation>
    <scope>NUCLEOTIDE SEQUENCE [LARGE SCALE GENOMIC DNA]</scope>
    <source>
        <strain evidence="3">Y</strain>
    </source>
</reference>
<keyword evidence="3" id="KW-1185">Reference proteome</keyword>
<dbReference type="RefSeq" id="WP_081142499.1">
    <property type="nucleotide sequence ID" value="NZ_CP015363.1"/>
</dbReference>
<feature type="domain" description="Transcription regulator TrmB N-terminal" evidence="1">
    <location>
        <begin position="21"/>
        <end position="83"/>
    </location>
</feature>
<accession>A0A1V0N4D3</accession>
<dbReference type="AlphaFoldDB" id="A0A1V0N4D3"/>
<evidence type="ECO:0000313" key="3">
    <source>
        <dbReference type="Proteomes" id="UP000192050"/>
    </source>
</evidence>
<protein>
    <submittedName>
        <fullName evidence="2">Transcriptional regulator, TrmB</fullName>
    </submittedName>
</protein>
<gene>
    <name evidence="2" type="ORF">FAD_1126</name>
</gene>
<dbReference type="EMBL" id="CP015363">
    <property type="protein sequence ID" value="ARD85002.1"/>
    <property type="molecule type" value="Genomic_DNA"/>
</dbReference>
<dbReference type="Proteomes" id="UP000192050">
    <property type="component" value="Chromosome"/>
</dbReference>
<evidence type="ECO:0000259" key="1">
    <source>
        <dbReference type="Pfam" id="PF01978"/>
    </source>
</evidence>
<dbReference type="STRING" id="74969.FAD_1126"/>
<dbReference type="InterPro" id="IPR002831">
    <property type="entry name" value="Tscrpt_reg_TrmB_N"/>
</dbReference>
<dbReference type="InterPro" id="IPR036390">
    <property type="entry name" value="WH_DNA-bd_sf"/>
</dbReference>
<name>A0A1V0N4D3_9ARCH</name>
<dbReference type="Gene3D" id="1.10.10.10">
    <property type="entry name" value="Winged helix-like DNA-binding domain superfamily/Winged helix DNA-binding domain"/>
    <property type="match status" value="1"/>
</dbReference>
<sequence length="122" mass="14014">MGSFNQILDENATCRDMFEYFFDLSPADVAVLYSLDNETGATLDEVAVKVHKDRTTVFRSLQRLVGTGIVTKKKNILEKGGYYYSYSRISKAKIIELINNREGEFHSVLQCLLRDMESEFKK</sequence>
<proteinExistence type="predicted"/>
<dbReference type="SUPFAM" id="SSF46785">
    <property type="entry name" value="Winged helix' DNA-binding domain"/>
    <property type="match status" value="1"/>
</dbReference>
<dbReference type="GeneID" id="31676623"/>
<dbReference type="InterPro" id="IPR036388">
    <property type="entry name" value="WH-like_DNA-bd_sf"/>
</dbReference>